<dbReference type="EMBL" id="JBBNAG010000006">
    <property type="protein sequence ID" value="KAK9125647.1"/>
    <property type="molecule type" value="Genomic_DNA"/>
</dbReference>
<accession>A0AAP0NZF8</accession>
<protein>
    <submittedName>
        <fullName evidence="1">Uncharacterized protein</fullName>
    </submittedName>
</protein>
<reference evidence="1 2" key="1">
    <citation type="submission" date="2024-01" db="EMBL/GenBank/DDBJ databases">
        <title>Genome assemblies of Stephania.</title>
        <authorList>
            <person name="Yang L."/>
        </authorList>
    </citation>
    <scope>NUCLEOTIDE SEQUENCE [LARGE SCALE GENOMIC DNA]</scope>
    <source>
        <strain evidence="1">JXDWG</strain>
        <tissue evidence="1">Leaf</tissue>
    </source>
</reference>
<sequence length="169" mass="18625">MCRSLSLAPRLCDDSGFWGRRLGGARHVLEGEGERMSPARPPRPRSDFVVYGFASSEVIVVHVGGRRGLVDMLGFVIATIIGNLKISISNVQIRYEDVVSNLGRPFSSGITLAKLATVTMDEQGNETFDTSGELDKLWKIFETGITESANDHERAIISEVMFLSLYTFP</sequence>
<dbReference type="Proteomes" id="UP001419268">
    <property type="component" value="Unassembled WGS sequence"/>
</dbReference>
<gene>
    <name evidence="1" type="ORF">Scep_014493</name>
</gene>
<keyword evidence="2" id="KW-1185">Reference proteome</keyword>
<dbReference type="AlphaFoldDB" id="A0AAP0NZF8"/>
<evidence type="ECO:0000313" key="2">
    <source>
        <dbReference type="Proteomes" id="UP001419268"/>
    </source>
</evidence>
<comment type="caution">
    <text evidence="1">The sequence shown here is derived from an EMBL/GenBank/DDBJ whole genome shotgun (WGS) entry which is preliminary data.</text>
</comment>
<dbReference type="PANTHER" id="PTHR45523">
    <property type="entry name" value="TETRATRICOPEPTIDE REPEAT (TPR)-CONTAINING PROTEIN-RELATED"/>
    <property type="match status" value="1"/>
</dbReference>
<proteinExistence type="predicted"/>
<name>A0AAP0NZF8_9MAGN</name>
<evidence type="ECO:0000313" key="1">
    <source>
        <dbReference type="EMBL" id="KAK9125647.1"/>
    </source>
</evidence>
<dbReference type="PANTHER" id="PTHR45523:SF2">
    <property type="entry name" value="OS02G0470600 PROTEIN"/>
    <property type="match status" value="1"/>
</dbReference>
<organism evidence="1 2">
    <name type="scientific">Stephania cephalantha</name>
    <dbReference type="NCBI Taxonomy" id="152367"/>
    <lineage>
        <taxon>Eukaryota</taxon>
        <taxon>Viridiplantae</taxon>
        <taxon>Streptophyta</taxon>
        <taxon>Embryophyta</taxon>
        <taxon>Tracheophyta</taxon>
        <taxon>Spermatophyta</taxon>
        <taxon>Magnoliopsida</taxon>
        <taxon>Ranunculales</taxon>
        <taxon>Menispermaceae</taxon>
        <taxon>Menispermoideae</taxon>
        <taxon>Cissampelideae</taxon>
        <taxon>Stephania</taxon>
    </lineage>
</organism>